<organism evidence="1 2">
    <name type="scientific">Paraconexibacter antarcticus</name>
    <dbReference type="NCBI Taxonomy" id="2949664"/>
    <lineage>
        <taxon>Bacteria</taxon>
        <taxon>Bacillati</taxon>
        <taxon>Actinomycetota</taxon>
        <taxon>Thermoleophilia</taxon>
        <taxon>Solirubrobacterales</taxon>
        <taxon>Paraconexibacteraceae</taxon>
        <taxon>Paraconexibacter</taxon>
    </lineage>
</organism>
<keyword evidence="2" id="KW-1185">Reference proteome</keyword>
<evidence type="ECO:0000313" key="2">
    <source>
        <dbReference type="Proteomes" id="UP001056035"/>
    </source>
</evidence>
<reference evidence="1 2" key="1">
    <citation type="submission" date="2022-06" db="EMBL/GenBank/DDBJ databases">
        <title>Paraconexibacter antarcticus.</title>
        <authorList>
            <person name="Kim C.S."/>
        </authorList>
    </citation>
    <scope>NUCLEOTIDE SEQUENCE [LARGE SCALE GENOMIC DNA]</scope>
    <source>
        <strain evidence="1 2">02-257</strain>
    </source>
</reference>
<dbReference type="InterPro" id="IPR006311">
    <property type="entry name" value="TAT_signal"/>
</dbReference>
<dbReference type="EMBL" id="CP098502">
    <property type="protein sequence ID" value="UTI62801.1"/>
    <property type="molecule type" value="Genomic_DNA"/>
</dbReference>
<protein>
    <submittedName>
        <fullName evidence="1">Ferritin-like domain-containing protein</fullName>
    </submittedName>
</protein>
<dbReference type="RefSeq" id="WP_254569536.1">
    <property type="nucleotide sequence ID" value="NZ_CP098502.1"/>
</dbReference>
<evidence type="ECO:0000313" key="1">
    <source>
        <dbReference type="EMBL" id="UTI62801.1"/>
    </source>
</evidence>
<name>A0ABY5DMJ0_9ACTN</name>
<proteinExistence type="predicted"/>
<dbReference type="Proteomes" id="UP001056035">
    <property type="component" value="Chromosome"/>
</dbReference>
<dbReference type="PROSITE" id="PS51318">
    <property type="entry name" value="TAT"/>
    <property type="match status" value="1"/>
</dbReference>
<dbReference type="Pfam" id="PF13668">
    <property type="entry name" value="Ferritin_2"/>
    <property type="match status" value="1"/>
</dbReference>
<accession>A0ABY5DMJ0</accession>
<sequence length="207" mass="21259">MHEGDEHTFDRGRFLRLGAATVAGAGLIGVPAARAAPPTPAPVGDDVAYVQFAATAELVSVSLGAALTASRAFTAAERRTLTALRDGDKQHLARLAAVLGPDAPQYGDFHIRLPKASALNLRASLLRQATGLAELVAGVYCSGVGDVADAGTRTLLGRLLWSEAQHLSALRLLAGKPAIASGLPGPVSLDDATPRLDTFLGDAEPPA</sequence>
<gene>
    <name evidence="1" type="ORF">NBH00_15700</name>
</gene>